<dbReference type="EMBL" id="CP136513">
    <property type="protein sequence ID" value="WOD20556.1"/>
    <property type="molecule type" value="Genomic_DNA"/>
</dbReference>
<dbReference type="InterPro" id="IPR013216">
    <property type="entry name" value="Methyltransf_11"/>
</dbReference>
<protein>
    <submittedName>
        <fullName evidence="2">Methyltransferase domain-containing protein</fullName>
    </submittedName>
</protein>
<accession>A0ABZ0EV76</accession>
<organism evidence="2 3">
    <name type="scientific">Paraburkholderia kirstenboschensis</name>
    <dbReference type="NCBI Taxonomy" id="1245436"/>
    <lineage>
        <taxon>Bacteria</taxon>
        <taxon>Pseudomonadati</taxon>
        <taxon>Pseudomonadota</taxon>
        <taxon>Betaproteobacteria</taxon>
        <taxon>Burkholderiales</taxon>
        <taxon>Burkholderiaceae</taxon>
        <taxon>Paraburkholderia</taxon>
    </lineage>
</organism>
<evidence type="ECO:0000313" key="3">
    <source>
        <dbReference type="Proteomes" id="UP001302652"/>
    </source>
</evidence>
<gene>
    <name evidence="2" type="ORF">RW095_30775</name>
</gene>
<name>A0ABZ0EV76_9BURK</name>
<dbReference type="SUPFAM" id="SSF53335">
    <property type="entry name" value="S-adenosyl-L-methionine-dependent methyltransferases"/>
    <property type="match status" value="1"/>
</dbReference>
<keyword evidence="2" id="KW-0489">Methyltransferase</keyword>
<evidence type="ECO:0000313" key="2">
    <source>
        <dbReference type="EMBL" id="WOD20556.1"/>
    </source>
</evidence>
<dbReference type="RefSeq" id="WP_317022471.1">
    <property type="nucleotide sequence ID" value="NZ_CP136513.1"/>
</dbReference>
<sequence length="311" mass="35008">MKHAIDRLRTLPSKVLCEGWFSGLEHPNGGIQIVIDGERFTADVKTVLRPDLAASFGRNAEKWGFQLTCDVRPSRTDWYGSVQVLLNDGEREYLVDDPVRIQYEAQRREASAAELEFFRLIDEASAPTVLEIGSRKRSGNAKTDRIPDHAQYTGFDIAAGDNVDVIGDAHVMSHHLPKNHFDFVFSISTFEHLLMPWKAAVELNAVMKQGGVAFIHSHQAWPVHDAPWDFYRFSKFGWHGIFNRYSGFEVIASEHAEPATIIPETQMNNPATFLSRETGYLMSVCLIRKIGGTDLQWDADPMSIISTAYPA</sequence>
<dbReference type="Gene3D" id="3.40.50.150">
    <property type="entry name" value="Vaccinia Virus protein VP39"/>
    <property type="match status" value="1"/>
</dbReference>
<dbReference type="Pfam" id="PF08241">
    <property type="entry name" value="Methyltransf_11"/>
    <property type="match status" value="1"/>
</dbReference>
<dbReference type="GO" id="GO:0008168">
    <property type="term" value="F:methyltransferase activity"/>
    <property type="evidence" value="ECO:0007669"/>
    <property type="project" value="UniProtKB-KW"/>
</dbReference>
<keyword evidence="3" id="KW-1185">Reference proteome</keyword>
<dbReference type="Proteomes" id="UP001302652">
    <property type="component" value="Chromosome 1"/>
</dbReference>
<feature type="domain" description="Methyltransferase type 11" evidence="1">
    <location>
        <begin position="166"/>
        <end position="215"/>
    </location>
</feature>
<evidence type="ECO:0000259" key="1">
    <source>
        <dbReference type="Pfam" id="PF08241"/>
    </source>
</evidence>
<proteinExistence type="predicted"/>
<dbReference type="GO" id="GO:0032259">
    <property type="term" value="P:methylation"/>
    <property type="evidence" value="ECO:0007669"/>
    <property type="project" value="UniProtKB-KW"/>
</dbReference>
<reference evidence="2 3" key="1">
    <citation type="submission" date="2023-10" db="EMBL/GenBank/DDBJ databases">
        <title>Surface-active antibiotics is a multifunctional adaptation for post-fire microbes.</title>
        <authorList>
            <person name="Liu M.D."/>
            <person name="Du Y."/>
            <person name="Koupaei S.K."/>
            <person name="Kim N.R."/>
            <person name="Zhang W."/>
            <person name="Traxler M.F."/>
        </authorList>
    </citation>
    <scope>NUCLEOTIDE SEQUENCE [LARGE SCALE GENOMIC DNA]</scope>
    <source>
        <strain evidence="2 3">F3</strain>
    </source>
</reference>
<keyword evidence="2" id="KW-0808">Transferase</keyword>
<dbReference type="InterPro" id="IPR029063">
    <property type="entry name" value="SAM-dependent_MTases_sf"/>
</dbReference>